<reference evidence="1 2" key="1">
    <citation type="submission" date="2020-04" db="EMBL/GenBank/DDBJ databases">
        <authorList>
            <person name="Alioto T."/>
            <person name="Alioto T."/>
            <person name="Gomez Garrido J."/>
        </authorList>
    </citation>
    <scope>NUCLEOTIDE SEQUENCE [LARGE SCALE GENOMIC DNA]</scope>
</reference>
<proteinExistence type="predicted"/>
<organism evidence="1 2">
    <name type="scientific">Cloeon dipterum</name>
    <dbReference type="NCBI Taxonomy" id="197152"/>
    <lineage>
        <taxon>Eukaryota</taxon>
        <taxon>Metazoa</taxon>
        <taxon>Ecdysozoa</taxon>
        <taxon>Arthropoda</taxon>
        <taxon>Hexapoda</taxon>
        <taxon>Insecta</taxon>
        <taxon>Pterygota</taxon>
        <taxon>Palaeoptera</taxon>
        <taxon>Ephemeroptera</taxon>
        <taxon>Pisciforma</taxon>
        <taxon>Baetidae</taxon>
        <taxon>Cloeon</taxon>
    </lineage>
</organism>
<accession>A0A8S1DD84</accession>
<keyword evidence="2" id="KW-1185">Reference proteome</keyword>
<dbReference type="PANTHER" id="PTHR14540:SF2">
    <property type="entry name" value="INTEGRATOR COMPLEX SUBUNIT 15"/>
    <property type="match status" value="1"/>
</dbReference>
<dbReference type="AlphaFoldDB" id="A0A8S1DD84"/>
<evidence type="ECO:0000313" key="1">
    <source>
        <dbReference type="EMBL" id="CAB3375793.1"/>
    </source>
</evidence>
<name>A0A8S1DD84_9INSE</name>
<dbReference type="Pfam" id="PF14964">
    <property type="entry name" value="INTS15"/>
    <property type="match status" value="1"/>
</dbReference>
<evidence type="ECO:0000313" key="2">
    <source>
        <dbReference type="Proteomes" id="UP000494165"/>
    </source>
</evidence>
<comment type="caution">
    <text evidence="1">The sequence shown here is derived from an EMBL/GenBank/DDBJ whole genome shotgun (WGS) entry which is preliminary data.</text>
</comment>
<gene>
    <name evidence="1" type="ORF">CLODIP_2_CD03823</name>
</gene>
<dbReference type="InterPro" id="IPR027844">
    <property type="entry name" value="INTS15"/>
</dbReference>
<sequence>MSYNVGNLAEIKTTIRKFEFPYCARDALEHSEALLMPYLAANPNDDVPQFARDFVREVASEFVFCDVDPLYPLSGVKRRVGLKSSSELSLLEVLCDHFSKTSQSNICAGRNQLFLVLFHPITDSRMKILSKLASLAISTRKIHVLLTIGYWMHWTLPISPDASLHLAQSLVSDFFILTPSAAPKLQELPQVSPLFTASLLTSLVQMYGSKPGKLYKAPPQALLKMVTQWVQENTHLCLAPLQQPKSGPTGINEFPATPIIGLFRWTIFSPFHDGRVEITESATELNTEPSPTLTEMEKLYSTLHLSLMQGLLIGTHAVNQVIQGRGVSVIELASLADDLRKELFSPNVNEPSRNLALDRFGQAVQSVISAGCVSGNKNSFMVQLSTLPETRLLRILKSHNRIV</sequence>
<dbReference type="PANTHER" id="PTHR14540">
    <property type="entry name" value="INTEGRATOR COMPLEX SUBUNIT 15"/>
    <property type="match status" value="1"/>
</dbReference>
<dbReference type="OrthoDB" id="5861309at2759"/>
<protein>
    <submittedName>
        <fullName evidence="1">Uncharacterized protein</fullName>
    </submittedName>
</protein>
<dbReference type="EMBL" id="CADEPI010000118">
    <property type="protein sequence ID" value="CAB3375793.1"/>
    <property type="molecule type" value="Genomic_DNA"/>
</dbReference>
<dbReference type="Proteomes" id="UP000494165">
    <property type="component" value="Unassembled WGS sequence"/>
</dbReference>